<evidence type="ECO:0000256" key="6">
    <source>
        <dbReference type="ARBA" id="ARBA00022989"/>
    </source>
</evidence>
<protein>
    <submittedName>
        <fullName evidence="9">Spore germination protein (Amino acid permease)</fullName>
    </submittedName>
</protein>
<evidence type="ECO:0000256" key="3">
    <source>
        <dbReference type="ARBA" id="ARBA00022448"/>
    </source>
</evidence>
<dbReference type="AlphaFoldDB" id="A0A239IV42"/>
<feature type="transmembrane region" description="Helical" evidence="8">
    <location>
        <begin position="147"/>
        <end position="165"/>
    </location>
</feature>
<evidence type="ECO:0000256" key="8">
    <source>
        <dbReference type="SAM" id="Phobius"/>
    </source>
</evidence>
<evidence type="ECO:0000313" key="10">
    <source>
        <dbReference type="Proteomes" id="UP000198304"/>
    </source>
</evidence>
<evidence type="ECO:0000256" key="7">
    <source>
        <dbReference type="ARBA" id="ARBA00023136"/>
    </source>
</evidence>
<keyword evidence="5 8" id="KW-0812">Transmembrane</keyword>
<feature type="transmembrane region" description="Helical" evidence="8">
    <location>
        <begin position="40"/>
        <end position="61"/>
    </location>
</feature>
<dbReference type="InterPro" id="IPR004761">
    <property type="entry name" value="Spore_GerAB"/>
</dbReference>
<feature type="transmembrane region" description="Helical" evidence="8">
    <location>
        <begin position="123"/>
        <end position="140"/>
    </location>
</feature>
<proteinExistence type="inferred from homology"/>
<dbReference type="Proteomes" id="UP000198304">
    <property type="component" value="Unassembled WGS sequence"/>
</dbReference>
<evidence type="ECO:0000256" key="1">
    <source>
        <dbReference type="ARBA" id="ARBA00004141"/>
    </source>
</evidence>
<reference evidence="9 10" key="1">
    <citation type="submission" date="2017-06" db="EMBL/GenBank/DDBJ databases">
        <authorList>
            <person name="Kim H.J."/>
            <person name="Triplett B.A."/>
        </authorList>
    </citation>
    <scope>NUCLEOTIDE SEQUENCE [LARGE SCALE GENOMIC DNA]</scope>
    <source>
        <strain evidence="9 10">SCA</strain>
    </source>
</reference>
<evidence type="ECO:0000256" key="5">
    <source>
        <dbReference type="ARBA" id="ARBA00022692"/>
    </source>
</evidence>
<comment type="subcellular location">
    <subcellularLocation>
        <location evidence="1">Membrane</location>
        <topology evidence="1">Multi-pass membrane protein</topology>
    </subcellularLocation>
</comment>
<keyword evidence="6 8" id="KW-1133">Transmembrane helix</keyword>
<dbReference type="Pfam" id="PF03845">
    <property type="entry name" value="Spore_permease"/>
    <property type="match status" value="1"/>
</dbReference>
<feature type="transmembrane region" description="Helical" evidence="8">
    <location>
        <begin position="185"/>
        <end position="205"/>
    </location>
</feature>
<keyword evidence="7 8" id="KW-0472">Membrane</keyword>
<feature type="transmembrane region" description="Helical" evidence="8">
    <location>
        <begin position="12"/>
        <end position="28"/>
    </location>
</feature>
<organism evidence="9 10">
    <name type="scientific">Anaerovirgula multivorans</name>
    <dbReference type="NCBI Taxonomy" id="312168"/>
    <lineage>
        <taxon>Bacteria</taxon>
        <taxon>Bacillati</taxon>
        <taxon>Bacillota</taxon>
        <taxon>Clostridia</taxon>
        <taxon>Peptostreptococcales</taxon>
        <taxon>Natronincolaceae</taxon>
        <taxon>Anaerovirgula</taxon>
    </lineage>
</organism>
<feature type="transmembrane region" description="Helical" evidence="8">
    <location>
        <begin position="334"/>
        <end position="355"/>
    </location>
</feature>
<accession>A0A239IV42</accession>
<evidence type="ECO:0000256" key="4">
    <source>
        <dbReference type="ARBA" id="ARBA00022544"/>
    </source>
</evidence>
<evidence type="ECO:0000313" key="9">
    <source>
        <dbReference type="EMBL" id="SNS96893.1"/>
    </source>
</evidence>
<feature type="transmembrane region" description="Helical" evidence="8">
    <location>
        <begin position="217"/>
        <end position="240"/>
    </location>
</feature>
<gene>
    <name evidence="9" type="ORF">SAMN05446037_103045</name>
</gene>
<dbReference type="EMBL" id="FZOJ01000030">
    <property type="protein sequence ID" value="SNS96893.1"/>
    <property type="molecule type" value="Genomic_DNA"/>
</dbReference>
<feature type="transmembrane region" description="Helical" evidence="8">
    <location>
        <begin position="82"/>
        <end position="103"/>
    </location>
</feature>
<dbReference type="GO" id="GO:0009847">
    <property type="term" value="P:spore germination"/>
    <property type="evidence" value="ECO:0007669"/>
    <property type="project" value="InterPro"/>
</dbReference>
<name>A0A239IV42_9FIRM</name>
<comment type="similarity">
    <text evidence="2">Belongs to the amino acid-polyamine-organocation (APC) superfamily. Spore germination protein (SGP) (TC 2.A.3.9) family.</text>
</comment>
<feature type="transmembrane region" description="Helical" evidence="8">
    <location>
        <begin position="304"/>
        <end position="322"/>
    </location>
</feature>
<feature type="transmembrane region" description="Helical" evidence="8">
    <location>
        <begin position="272"/>
        <end position="292"/>
    </location>
</feature>
<keyword evidence="3" id="KW-0813">Transport</keyword>
<evidence type="ECO:0000256" key="2">
    <source>
        <dbReference type="ARBA" id="ARBA00007998"/>
    </source>
</evidence>
<dbReference type="NCBIfam" id="TIGR00912">
    <property type="entry name" value="2A0309"/>
    <property type="match status" value="1"/>
</dbReference>
<keyword evidence="4" id="KW-0309">Germination</keyword>
<dbReference type="PANTHER" id="PTHR34975">
    <property type="entry name" value="SPORE GERMINATION PROTEIN A2"/>
    <property type="match status" value="1"/>
</dbReference>
<keyword evidence="10" id="KW-1185">Reference proteome</keyword>
<sequence>MIMESRLSFGRWEAITLLLNTICVQIFIDFPRVMAEEGATAGWLLVLYNSAIVFFIFSFILKLFLKFEGKDLLDISEEIGGNVLRVIVGFFIIIYFAFILSMVLREFGEGMQVIAFPESPLNFIIMLFLVGIIAGAYFGLESIARFHVLAVPIIIIGLLIILLSVTQYYNFSNLFPVMGTGSYNIFINGFHRISTFSALIILFIITPFLKTHKDLKAVGFTTIGMAAVLLTVTTIIYLVVIPYPVAVESFIPIYQVARLIDIPRIFERIESVFIVIWTGSILLYLSVAFYFLVYTFQKTFKLTYYRPLIIPFAILVFNFSLLPDNYLSTVHLEAKYFSNFAWILAFGMTIILLGVGNIMKNKRQKGTGESD</sequence>
<dbReference type="PANTHER" id="PTHR34975:SF2">
    <property type="entry name" value="SPORE GERMINATION PROTEIN A2"/>
    <property type="match status" value="1"/>
</dbReference>
<dbReference type="GO" id="GO:0016020">
    <property type="term" value="C:membrane"/>
    <property type="evidence" value="ECO:0007669"/>
    <property type="project" value="UniProtKB-SubCell"/>
</dbReference>